<name>A0A8S5THU3_9CAUD</name>
<evidence type="ECO:0000313" key="2">
    <source>
        <dbReference type="EMBL" id="DAF62809.1"/>
    </source>
</evidence>
<sequence>MAGSPLGDSTMQFSPTLGGRCTDTPPAAGTK</sequence>
<proteinExistence type="predicted"/>
<evidence type="ECO:0000256" key="1">
    <source>
        <dbReference type="SAM" id="MobiDB-lite"/>
    </source>
</evidence>
<protein>
    <submittedName>
        <fullName evidence="2">Uncharacterized protein</fullName>
    </submittedName>
</protein>
<reference evidence="2" key="1">
    <citation type="journal article" date="2021" name="Proc. Natl. Acad. Sci. U.S.A.">
        <title>A Catalog of Tens of Thousands of Viruses from Human Metagenomes Reveals Hidden Associations with Chronic Diseases.</title>
        <authorList>
            <person name="Tisza M.J."/>
            <person name="Buck C.B."/>
        </authorList>
    </citation>
    <scope>NUCLEOTIDE SEQUENCE</scope>
    <source>
        <strain evidence="2">Ctiv53</strain>
    </source>
</reference>
<organism evidence="2">
    <name type="scientific">Myoviridae sp. ctiv53</name>
    <dbReference type="NCBI Taxonomy" id="2827703"/>
    <lineage>
        <taxon>Viruses</taxon>
        <taxon>Duplodnaviria</taxon>
        <taxon>Heunggongvirae</taxon>
        <taxon>Uroviricota</taxon>
        <taxon>Caudoviricetes</taxon>
    </lineage>
</organism>
<feature type="region of interest" description="Disordered" evidence="1">
    <location>
        <begin position="1"/>
        <end position="31"/>
    </location>
</feature>
<accession>A0A8S5THU3</accession>
<dbReference type="EMBL" id="BK032828">
    <property type="protein sequence ID" value="DAF62809.1"/>
    <property type="molecule type" value="Genomic_DNA"/>
</dbReference>